<dbReference type="AlphaFoldDB" id="A0A7W9E3W4"/>
<protein>
    <submittedName>
        <fullName evidence="2">Putative Rossmann fold nucleotide-binding protein DprA/Smf involved in DNA uptake</fullName>
    </submittedName>
</protein>
<dbReference type="Pfam" id="PF17782">
    <property type="entry name" value="WHD_DprA"/>
    <property type="match status" value="1"/>
</dbReference>
<dbReference type="Proteomes" id="UP000561726">
    <property type="component" value="Unassembled WGS sequence"/>
</dbReference>
<dbReference type="EMBL" id="JACHBQ010000001">
    <property type="protein sequence ID" value="MBB5641588.1"/>
    <property type="molecule type" value="Genomic_DNA"/>
</dbReference>
<reference evidence="2 3" key="1">
    <citation type="submission" date="2020-08" db="EMBL/GenBank/DDBJ databases">
        <title>Sequencing the genomes of 1000 actinobacteria strains.</title>
        <authorList>
            <person name="Klenk H.-P."/>
        </authorList>
    </citation>
    <scope>NUCLEOTIDE SEQUENCE [LARGE SCALE GENOMIC DNA]</scope>
    <source>
        <strain evidence="2 3">DSM 21065</strain>
    </source>
</reference>
<dbReference type="InterPro" id="IPR036390">
    <property type="entry name" value="WH_DNA-bd_sf"/>
</dbReference>
<evidence type="ECO:0000259" key="1">
    <source>
        <dbReference type="Pfam" id="PF17782"/>
    </source>
</evidence>
<feature type="domain" description="DprA winged helix" evidence="1">
    <location>
        <begin position="31"/>
        <end position="79"/>
    </location>
</feature>
<evidence type="ECO:0000313" key="2">
    <source>
        <dbReference type="EMBL" id="MBB5641588.1"/>
    </source>
</evidence>
<proteinExistence type="predicted"/>
<accession>A0A7W9E3W4</accession>
<sequence>MAELVGERTVQVPLDFTASDGTDTFAGGGGRTSDQIRVFDALSGRSPRSVTEIARRSGLSSTGVRGALGALDLEGSVRERETGWLRAT</sequence>
<gene>
    <name evidence="2" type="ORF">BJ997_002136</name>
</gene>
<organism evidence="2 3">
    <name type="scientific">Cryobacterium roopkundense</name>
    <dbReference type="NCBI Taxonomy" id="1001240"/>
    <lineage>
        <taxon>Bacteria</taxon>
        <taxon>Bacillati</taxon>
        <taxon>Actinomycetota</taxon>
        <taxon>Actinomycetes</taxon>
        <taxon>Micrococcales</taxon>
        <taxon>Microbacteriaceae</taxon>
        <taxon>Cryobacterium</taxon>
    </lineage>
</organism>
<dbReference type="SUPFAM" id="SSF46785">
    <property type="entry name" value="Winged helix' DNA-binding domain"/>
    <property type="match status" value="1"/>
</dbReference>
<dbReference type="InterPro" id="IPR036388">
    <property type="entry name" value="WH-like_DNA-bd_sf"/>
</dbReference>
<comment type="caution">
    <text evidence="2">The sequence shown here is derived from an EMBL/GenBank/DDBJ whole genome shotgun (WGS) entry which is preliminary data.</text>
</comment>
<dbReference type="InterPro" id="IPR041614">
    <property type="entry name" value="DprA_WH"/>
</dbReference>
<dbReference type="RefSeq" id="WP_244962764.1">
    <property type="nucleotide sequence ID" value="NZ_JACHBQ010000001.1"/>
</dbReference>
<name>A0A7W9E3W4_9MICO</name>
<dbReference type="Gene3D" id="1.10.10.10">
    <property type="entry name" value="Winged helix-like DNA-binding domain superfamily/Winged helix DNA-binding domain"/>
    <property type="match status" value="1"/>
</dbReference>
<evidence type="ECO:0000313" key="3">
    <source>
        <dbReference type="Proteomes" id="UP000561726"/>
    </source>
</evidence>